<dbReference type="InterPro" id="IPR029017">
    <property type="entry name" value="Enolase-like_N"/>
</dbReference>
<dbReference type="Gene3D" id="3.20.20.120">
    <property type="entry name" value="Enolase-like C-terminal domain"/>
    <property type="match status" value="1"/>
</dbReference>
<dbReference type="SUPFAM" id="SSF54826">
    <property type="entry name" value="Enolase N-terminal domain-like"/>
    <property type="match status" value="1"/>
</dbReference>
<dbReference type="Pfam" id="PF13378">
    <property type="entry name" value="MR_MLE_C"/>
    <property type="match status" value="1"/>
</dbReference>
<dbReference type="EMBL" id="UINC01003923">
    <property type="protein sequence ID" value="SVA10374.1"/>
    <property type="molecule type" value="Genomic_DNA"/>
</dbReference>
<evidence type="ECO:0000256" key="1">
    <source>
        <dbReference type="ARBA" id="ARBA00023239"/>
    </source>
</evidence>
<dbReference type="InterPro" id="IPR029065">
    <property type="entry name" value="Enolase_C-like"/>
</dbReference>
<dbReference type="PANTHER" id="PTHR48080">
    <property type="entry name" value="D-GALACTONATE DEHYDRATASE-RELATED"/>
    <property type="match status" value="1"/>
</dbReference>
<dbReference type="Pfam" id="PF02746">
    <property type="entry name" value="MR_MLE_N"/>
    <property type="match status" value="1"/>
</dbReference>
<accession>A0A381T3T8</accession>
<dbReference type="PANTHER" id="PTHR48080:SF2">
    <property type="entry name" value="D-GALACTONATE DEHYDRATASE"/>
    <property type="match status" value="1"/>
</dbReference>
<keyword evidence="1" id="KW-0456">Lyase</keyword>
<name>A0A381T3T8_9ZZZZ</name>
<sequence>VKITNIEPWLVASDSSPWGEYFFLRVSTDEEIVGWGEITTTSNMANRAVADIIKRLNELLVGENPLDIERLWNKTFRSFTYMGTRGATSHVVSGIDIALWDIRGKVMGQPVYELLGGKVRESIPLYTHPDQSGWYGENWRERVAEEVKAIVDSGHTALKFDPFPHLDSPDDRNTGYLSGEMSKHGQQIAAEITAVAREVAGPEIEILIDAHGRFNVPTAIRLCKSLEDAGQIDWFEEPVPVESYHALSQVREKVNTAISVGERLHTRWEFVPIFEKELADYIMPDVTWTGGISELKKIATMAEAYYIPVSPHDASGPINVVAGGHVMLTVPNCYRVETHRWDLSQYNVFIDKPLDNTDGALHLSDTSGLGLEMNMDYLSKNRVE</sequence>
<reference evidence="3" key="1">
    <citation type="submission" date="2018-05" db="EMBL/GenBank/DDBJ databases">
        <authorList>
            <person name="Lanie J.A."/>
            <person name="Ng W.-L."/>
            <person name="Kazmierczak K.M."/>
            <person name="Andrzejewski T.M."/>
            <person name="Davidsen T.M."/>
            <person name="Wayne K.J."/>
            <person name="Tettelin H."/>
            <person name="Glass J.I."/>
            <person name="Rusch D."/>
            <person name="Podicherti R."/>
            <person name="Tsui H.-C.T."/>
            <person name="Winkler M.E."/>
        </authorList>
    </citation>
    <scope>NUCLEOTIDE SEQUENCE</scope>
</reference>
<feature type="non-terminal residue" evidence="3">
    <location>
        <position position="1"/>
    </location>
</feature>
<dbReference type="GO" id="GO:0016829">
    <property type="term" value="F:lyase activity"/>
    <property type="evidence" value="ECO:0007669"/>
    <property type="project" value="UniProtKB-KW"/>
</dbReference>
<organism evidence="3">
    <name type="scientific">marine metagenome</name>
    <dbReference type="NCBI Taxonomy" id="408172"/>
    <lineage>
        <taxon>unclassified sequences</taxon>
        <taxon>metagenomes</taxon>
        <taxon>ecological metagenomes</taxon>
    </lineage>
</organism>
<dbReference type="SUPFAM" id="SSF51604">
    <property type="entry name" value="Enolase C-terminal domain-like"/>
    <property type="match status" value="1"/>
</dbReference>
<dbReference type="InterPro" id="IPR034593">
    <property type="entry name" value="DgoD-like"/>
</dbReference>
<dbReference type="InterPro" id="IPR013341">
    <property type="entry name" value="Mandelate_racemase_N_dom"/>
</dbReference>
<evidence type="ECO:0000313" key="3">
    <source>
        <dbReference type="EMBL" id="SVA10374.1"/>
    </source>
</evidence>
<dbReference type="SFLD" id="SFLDS00001">
    <property type="entry name" value="Enolase"/>
    <property type="match status" value="1"/>
</dbReference>
<dbReference type="SMART" id="SM00922">
    <property type="entry name" value="MR_MLE"/>
    <property type="match status" value="1"/>
</dbReference>
<dbReference type="InterPro" id="IPR036849">
    <property type="entry name" value="Enolase-like_C_sf"/>
</dbReference>
<evidence type="ECO:0000259" key="2">
    <source>
        <dbReference type="SMART" id="SM00922"/>
    </source>
</evidence>
<dbReference type="Gene3D" id="3.30.390.10">
    <property type="entry name" value="Enolase-like, N-terminal domain"/>
    <property type="match status" value="1"/>
</dbReference>
<dbReference type="AlphaFoldDB" id="A0A381T3T8"/>
<dbReference type="SFLD" id="SFLDG00179">
    <property type="entry name" value="mandelate_racemase"/>
    <property type="match status" value="1"/>
</dbReference>
<gene>
    <name evidence="3" type="ORF">METZ01_LOCUS63228</name>
</gene>
<feature type="domain" description="Mandelate racemase/muconate lactonizing enzyme C-terminal" evidence="2">
    <location>
        <begin position="140"/>
        <end position="257"/>
    </location>
</feature>
<proteinExistence type="predicted"/>
<dbReference type="CDD" id="cd03316">
    <property type="entry name" value="MR_like"/>
    <property type="match status" value="1"/>
</dbReference>
<protein>
    <recommendedName>
        <fullName evidence="2">Mandelate racemase/muconate lactonizing enzyme C-terminal domain-containing protein</fullName>
    </recommendedName>
</protein>
<dbReference type="InterPro" id="IPR013342">
    <property type="entry name" value="Mandelate_racemase_C"/>
</dbReference>